<dbReference type="Gene3D" id="3.60.70.12">
    <property type="entry name" value="L-amino peptidase D-ALA esterase/amidase"/>
    <property type="match status" value="1"/>
</dbReference>
<evidence type="ECO:0000313" key="1">
    <source>
        <dbReference type="EMBL" id="GAH68476.1"/>
    </source>
</evidence>
<gene>
    <name evidence="1" type="ORF">S03H2_47024</name>
</gene>
<organism evidence="1">
    <name type="scientific">marine sediment metagenome</name>
    <dbReference type="NCBI Taxonomy" id="412755"/>
    <lineage>
        <taxon>unclassified sequences</taxon>
        <taxon>metagenomes</taxon>
        <taxon>ecological metagenomes</taxon>
    </lineage>
</organism>
<protein>
    <submittedName>
        <fullName evidence="1">Uncharacterized protein</fullName>
    </submittedName>
</protein>
<dbReference type="AlphaFoldDB" id="X1HE76"/>
<reference evidence="1" key="1">
    <citation type="journal article" date="2014" name="Front. Microbiol.">
        <title>High frequency of phylogenetically diverse reductive dehalogenase-homologous genes in deep subseafloor sedimentary metagenomes.</title>
        <authorList>
            <person name="Kawai M."/>
            <person name="Futagami T."/>
            <person name="Toyoda A."/>
            <person name="Takaki Y."/>
            <person name="Nishi S."/>
            <person name="Hori S."/>
            <person name="Arai W."/>
            <person name="Tsubouchi T."/>
            <person name="Morono Y."/>
            <person name="Uchiyama I."/>
            <person name="Ito T."/>
            <person name="Fujiyama A."/>
            <person name="Inagaki F."/>
            <person name="Takami H."/>
        </authorList>
    </citation>
    <scope>NUCLEOTIDE SEQUENCE</scope>
    <source>
        <strain evidence="1">Expedition CK06-06</strain>
    </source>
</reference>
<feature type="non-terminal residue" evidence="1">
    <location>
        <position position="39"/>
    </location>
</feature>
<proteinExistence type="predicted"/>
<dbReference type="EMBL" id="BARU01029572">
    <property type="protein sequence ID" value="GAH68476.1"/>
    <property type="molecule type" value="Genomic_DNA"/>
</dbReference>
<sequence length="39" mass="3925">MANNTITSPRGFLAAGVYCGIKKSGKADLGLIVCPTGAK</sequence>
<accession>X1HE76</accession>
<comment type="caution">
    <text evidence="1">The sequence shown here is derived from an EMBL/GenBank/DDBJ whole genome shotgun (WGS) entry which is preliminary data.</text>
</comment>
<name>X1HE76_9ZZZZ</name>